<evidence type="ECO:0000256" key="5">
    <source>
        <dbReference type="ARBA" id="ARBA00019150"/>
    </source>
</evidence>
<proteinExistence type="inferred from homology"/>
<dbReference type="PANTHER" id="PTHR11934:SF0">
    <property type="entry name" value="RIBOSE-5-PHOSPHATE ISOMERASE"/>
    <property type="match status" value="1"/>
</dbReference>
<dbReference type="Pfam" id="PF06026">
    <property type="entry name" value="Rib_5-P_isom_A"/>
    <property type="match status" value="1"/>
</dbReference>
<dbReference type="Gene3D" id="3.40.50.1360">
    <property type="match status" value="1"/>
</dbReference>
<protein>
    <recommendedName>
        <fullName evidence="5">Ribose-5-phosphate isomerase</fullName>
        <ecNumber evidence="4">5.3.1.6</ecNumber>
    </recommendedName>
    <alternativeName>
        <fullName evidence="8">D-ribose-5-phosphate ketol-isomerase</fullName>
    </alternativeName>
    <alternativeName>
        <fullName evidence="7">Phosphoriboisomerase</fullName>
    </alternativeName>
</protein>
<dbReference type="InterPro" id="IPR037171">
    <property type="entry name" value="NagB/RpiA_transferase-like"/>
</dbReference>
<evidence type="ECO:0000256" key="1">
    <source>
        <dbReference type="ARBA" id="ARBA00001713"/>
    </source>
</evidence>
<evidence type="ECO:0000256" key="3">
    <source>
        <dbReference type="ARBA" id="ARBA00008088"/>
    </source>
</evidence>
<comment type="pathway">
    <text evidence="2">Carbohydrate degradation; pentose phosphate pathway; D-ribose 5-phosphate from D-ribulose 5-phosphate (non-oxidative stage): step 1/1.</text>
</comment>
<comment type="catalytic activity">
    <reaction evidence="1">
        <text>aldehydo-D-ribose 5-phosphate = D-ribulose 5-phosphate</text>
        <dbReference type="Rhea" id="RHEA:14657"/>
        <dbReference type="ChEBI" id="CHEBI:58121"/>
        <dbReference type="ChEBI" id="CHEBI:58273"/>
        <dbReference type="EC" id="5.3.1.6"/>
    </reaction>
</comment>
<dbReference type="UniPathway" id="UPA00115">
    <property type="reaction ID" value="UER00412"/>
</dbReference>
<evidence type="ECO:0000313" key="9">
    <source>
        <dbReference type="EMBL" id="RIB23794.1"/>
    </source>
</evidence>
<dbReference type="PANTHER" id="PTHR11934">
    <property type="entry name" value="RIBOSE-5-PHOSPHATE ISOMERASE"/>
    <property type="match status" value="1"/>
</dbReference>
<organism evidence="9 10">
    <name type="scientific">Gigaspora rosea</name>
    <dbReference type="NCBI Taxonomy" id="44941"/>
    <lineage>
        <taxon>Eukaryota</taxon>
        <taxon>Fungi</taxon>
        <taxon>Fungi incertae sedis</taxon>
        <taxon>Mucoromycota</taxon>
        <taxon>Glomeromycotina</taxon>
        <taxon>Glomeromycetes</taxon>
        <taxon>Diversisporales</taxon>
        <taxon>Gigasporaceae</taxon>
        <taxon>Gigaspora</taxon>
    </lineage>
</organism>
<reference evidence="9 10" key="1">
    <citation type="submission" date="2018-06" db="EMBL/GenBank/DDBJ databases">
        <title>Comparative genomics reveals the genomic features of Rhizophagus irregularis, R. cerebriforme, R. diaphanum and Gigaspora rosea, and their symbiotic lifestyle signature.</title>
        <authorList>
            <person name="Morin E."/>
            <person name="San Clemente H."/>
            <person name="Chen E.C.H."/>
            <person name="De La Providencia I."/>
            <person name="Hainaut M."/>
            <person name="Kuo A."/>
            <person name="Kohler A."/>
            <person name="Murat C."/>
            <person name="Tang N."/>
            <person name="Roy S."/>
            <person name="Loubradou J."/>
            <person name="Henrissat B."/>
            <person name="Grigoriev I.V."/>
            <person name="Corradi N."/>
            <person name="Roux C."/>
            <person name="Martin F.M."/>
        </authorList>
    </citation>
    <scope>NUCLEOTIDE SEQUENCE [LARGE SCALE GENOMIC DNA]</scope>
    <source>
        <strain evidence="9 10">DAOM 194757</strain>
    </source>
</reference>
<keyword evidence="10" id="KW-1185">Reference proteome</keyword>
<dbReference type="FunFam" id="3.30.70.260:FF:000018">
    <property type="entry name" value="Ribose-5-phosphate isomerase A"/>
    <property type="match status" value="1"/>
</dbReference>
<dbReference type="FunFam" id="3.40.50.1360:FF:000014">
    <property type="entry name" value="Ribose 5-phosphate isomerase"/>
    <property type="match status" value="1"/>
</dbReference>
<name>A0A397VMQ9_9GLOM</name>
<evidence type="ECO:0000313" key="10">
    <source>
        <dbReference type="Proteomes" id="UP000266673"/>
    </source>
</evidence>
<evidence type="ECO:0000256" key="6">
    <source>
        <dbReference type="ARBA" id="ARBA00023235"/>
    </source>
</evidence>
<evidence type="ECO:0000256" key="8">
    <source>
        <dbReference type="ARBA" id="ARBA00032273"/>
    </source>
</evidence>
<dbReference type="NCBIfam" id="TIGR00021">
    <property type="entry name" value="rpiA"/>
    <property type="match status" value="1"/>
</dbReference>
<comment type="caution">
    <text evidence="9">The sequence shown here is derived from an EMBL/GenBank/DDBJ whole genome shotgun (WGS) entry which is preliminary data.</text>
</comment>
<evidence type="ECO:0000256" key="7">
    <source>
        <dbReference type="ARBA" id="ARBA00029734"/>
    </source>
</evidence>
<dbReference type="SUPFAM" id="SSF100950">
    <property type="entry name" value="NagB/RpiA/CoA transferase-like"/>
    <property type="match status" value="1"/>
</dbReference>
<dbReference type="SUPFAM" id="SSF75445">
    <property type="entry name" value="D-ribose-5-phosphate isomerase (RpiA), lid domain"/>
    <property type="match status" value="1"/>
</dbReference>
<dbReference type="Gene3D" id="3.30.70.260">
    <property type="match status" value="1"/>
</dbReference>
<gene>
    <name evidence="9" type="ORF">C2G38_1958918</name>
</gene>
<dbReference type="CDD" id="cd01398">
    <property type="entry name" value="RPI_A"/>
    <property type="match status" value="1"/>
</dbReference>
<comment type="similarity">
    <text evidence="3">Belongs to the ribose 5-phosphate isomerase family.</text>
</comment>
<dbReference type="GO" id="GO:0004751">
    <property type="term" value="F:ribose-5-phosphate isomerase activity"/>
    <property type="evidence" value="ECO:0007669"/>
    <property type="project" value="UniProtKB-EC"/>
</dbReference>
<dbReference type="STRING" id="44941.A0A397VMQ9"/>
<keyword evidence="6 9" id="KW-0413">Isomerase</keyword>
<dbReference type="InterPro" id="IPR004788">
    <property type="entry name" value="Ribose5P_isomerase_type_A"/>
</dbReference>
<dbReference type="EC" id="5.3.1.6" evidence="4"/>
<dbReference type="GO" id="GO:0006014">
    <property type="term" value="P:D-ribose metabolic process"/>
    <property type="evidence" value="ECO:0007669"/>
    <property type="project" value="TreeGrafter"/>
</dbReference>
<dbReference type="Proteomes" id="UP000266673">
    <property type="component" value="Unassembled WGS sequence"/>
</dbReference>
<dbReference type="GO" id="GO:0009052">
    <property type="term" value="P:pentose-phosphate shunt, non-oxidative branch"/>
    <property type="evidence" value="ECO:0007669"/>
    <property type="project" value="InterPro"/>
</dbReference>
<dbReference type="EMBL" id="QKWP01000243">
    <property type="protein sequence ID" value="RIB23794.1"/>
    <property type="molecule type" value="Genomic_DNA"/>
</dbReference>
<dbReference type="GO" id="GO:0005737">
    <property type="term" value="C:cytoplasm"/>
    <property type="evidence" value="ECO:0007669"/>
    <property type="project" value="TreeGrafter"/>
</dbReference>
<evidence type="ECO:0000256" key="4">
    <source>
        <dbReference type="ARBA" id="ARBA00011959"/>
    </source>
</evidence>
<sequence length="269" mass="29694">MSSTESKRQAAYKAVDTHLNSETRIIGIGSGSTVVFVIERIVQRGNFKKNDELNEKNESSDQKLEELDLDQCVFIPTSFQSRQLIINNGLNLGEIDQYQEIDITIDGADEVDENLNAIKGGGACHLREKVVAEISKKFIIVADYTKRSTVLGEKWVKGIPIEVIPFCYALAYNSLKLLGCQKLNLRMAKNKAGPVITDNGNFVIDAYFGKLDGQQSLGNDNFMFINSPSEVLKRIKLLTGVVEVGLFVGMAEIAYFGEEDGCSVGVLKK</sequence>
<evidence type="ECO:0000256" key="2">
    <source>
        <dbReference type="ARBA" id="ARBA00004988"/>
    </source>
</evidence>
<dbReference type="AlphaFoldDB" id="A0A397VMQ9"/>
<accession>A0A397VMQ9</accession>
<dbReference type="OrthoDB" id="1555531at2759"/>